<organism evidence="9 10">
    <name type="scientific">Rummeliibacillus stabekisii</name>
    <dbReference type="NCBI Taxonomy" id="241244"/>
    <lineage>
        <taxon>Bacteria</taxon>
        <taxon>Bacillati</taxon>
        <taxon>Bacillota</taxon>
        <taxon>Bacilli</taxon>
        <taxon>Bacillales</taxon>
        <taxon>Caryophanaceae</taxon>
        <taxon>Rummeliibacillus</taxon>
    </lineage>
</organism>
<dbReference type="OrthoDB" id="9813426at2"/>
<feature type="transmembrane region" description="Helical" evidence="7">
    <location>
        <begin position="50"/>
        <end position="75"/>
    </location>
</feature>
<evidence type="ECO:0000256" key="1">
    <source>
        <dbReference type="ARBA" id="ARBA00004651"/>
    </source>
</evidence>
<reference evidence="9 10" key="1">
    <citation type="journal article" date="2016" name="Genome Announc.">
        <title>Whole-Genome Sequence of Rummeliibacillus stabekisii Strain PP9 Isolated from Antarctic Soil.</title>
        <authorList>
            <person name="da Mota F.F."/>
            <person name="Vollu R.E."/>
            <person name="Jurelevicius D."/>
            <person name="Seldin L."/>
        </authorList>
    </citation>
    <scope>NUCLEOTIDE SEQUENCE [LARGE SCALE GENOMIC DNA]</scope>
    <source>
        <strain evidence="9 10">PP9</strain>
    </source>
</reference>
<feature type="transmembrane region" description="Helical" evidence="7">
    <location>
        <begin position="21"/>
        <end position="44"/>
    </location>
</feature>
<dbReference type="PANTHER" id="PTHR30353:SF0">
    <property type="entry name" value="TRANSMEMBRANE PROTEIN"/>
    <property type="match status" value="1"/>
</dbReference>
<dbReference type="Pfam" id="PF09335">
    <property type="entry name" value="VTT_dom"/>
    <property type="match status" value="1"/>
</dbReference>
<keyword evidence="5 7" id="KW-1133">Transmembrane helix</keyword>
<proteinExistence type="inferred from homology"/>
<dbReference type="PANTHER" id="PTHR30353">
    <property type="entry name" value="INNER MEMBRANE PROTEIN DEDA-RELATED"/>
    <property type="match status" value="1"/>
</dbReference>
<protein>
    <recommendedName>
        <fullName evidence="8">VTT domain-containing protein</fullName>
    </recommendedName>
</protein>
<dbReference type="GO" id="GO:0005886">
    <property type="term" value="C:plasma membrane"/>
    <property type="evidence" value="ECO:0007669"/>
    <property type="project" value="UniProtKB-SubCell"/>
</dbReference>
<dbReference type="AlphaFoldDB" id="A0A143HBY0"/>
<name>A0A143HBY0_9BACL</name>
<accession>A0A143HBY0</accession>
<keyword evidence="10" id="KW-1185">Reference proteome</keyword>
<gene>
    <name evidence="9" type="ORF">ATY39_05755</name>
</gene>
<dbReference type="InterPro" id="IPR032818">
    <property type="entry name" value="DedA-like"/>
</dbReference>
<feature type="transmembrane region" description="Helical" evidence="7">
    <location>
        <begin position="153"/>
        <end position="172"/>
    </location>
</feature>
<evidence type="ECO:0000256" key="6">
    <source>
        <dbReference type="ARBA" id="ARBA00023136"/>
    </source>
</evidence>
<evidence type="ECO:0000256" key="5">
    <source>
        <dbReference type="ARBA" id="ARBA00022989"/>
    </source>
</evidence>
<evidence type="ECO:0000313" key="10">
    <source>
        <dbReference type="Proteomes" id="UP000076021"/>
    </source>
</evidence>
<sequence length="216" mass="24754">MNIGHIISNLDKNLDNLTDIYGVQIYIFLFLVVYLKTAFIVLTFLPGDSIVFASAALVAVGELNLWILLALFIFATISGDSQNYYIGTLIRKWQHKKPRLNFVKENQVQSAEAFIQRYRNISIIFSRFIPFMRTTIPCVSAYTNYSFYTFLKFNSIGAVLWTFFWITLGYVLGNLKWVENHLAVSLAIISMIPILVPVVFIIVKKGGTFRRKGNMQ</sequence>
<evidence type="ECO:0000313" key="9">
    <source>
        <dbReference type="EMBL" id="AMW99006.1"/>
    </source>
</evidence>
<comment type="subcellular location">
    <subcellularLocation>
        <location evidence="1 7">Cell membrane</location>
        <topology evidence="1 7">Multi-pass membrane protein</topology>
    </subcellularLocation>
</comment>
<dbReference type="EMBL" id="CP014806">
    <property type="protein sequence ID" value="AMW99006.1"/>
    <property type="molecule type" value="Genomic_DNA"/>
</dbReference>
<evidence type="ECO:0000256" key="3">
    <source>
        <dbReference type="ARBA" id="ARBA00022475"/>
    </source>
</evidence>
<dbReference type="Proteomes" id="UP000076021">
    <property type="component" value="Chromosome"/>
</dbReference>
<dbReference type="InterPro" id="IPR032816">
    <property type="entry name" value="VTT_dom"/>
</dbReference>
<reference evidence="10" key="2">
    <citation type="submission" date="2016-03" db="EMBL/GenBank/DDBJ databases">
        <authorList>
            <person name="Ploux O."/>
        </authorList>
    </citation>
    <scope>NUCLEOTIDE SEQUENCE [LARGE SCALE GENOMIC DNA]</scope>
    <source>
        <strain evidence="10">PP9</strain>
    </source>
</reference>
<dbReference type="KEGG" id="rst:ATY39_05755"/>
<evidence type="ECO:0000256" key="4">
    <source>
        <dbReference type="ARBA" id="ARBA00022692"/>
    </source>
</evidence>
<feature type="domain" description="VTT" evidence="8">
    <location>
        <begin position="46"/>
        <end position="170"/>
    </location>
</feature>
<feature type="transmembrane region" description="Helical" evidence="7">
    <location>
        <begin position="184"/>
        <end position="203"/>
    </location>
</feature>
<keyword evidence="3 7" id="KW-1003">Cell membrane</keyword>
<comment type="similarity">
    <text evidence="2 7">Belongs to the DedA family.</text>
</comment>
<keyword evidence="6 7" id="KW-0472">Membrane</keyword>
<dbReference type="RefSeq" id="WP_066787113.1">
    <property type="nucleotide sequence ID" value="NZ_CP014806.1"/>
</dbReference>
<dbReference type="STRING" id="241244.ATY39_05755"/>
<evidence type="ECO:0000256" key="2">
    <source>
        <dbReference type="ARBA" id="ARBA00010792"/>
    </source>
</evidence>
<keyword evidence="4 7" id="KW-0812">Transmembrane</keyword>
<evidence type="ECO:0000256" key="7">
    <source>
        <dbReference type="RuleBase" id="RU367016"/>
    </source>
</evidence>
<evidence type="ECO:0000259" key="8">
    <source>
        <dbReference type="Pfam" id="PF09335"/>
    </source>
</evidence>